<proteinExistence type="predicted"/>
<dbReference type="EMBL" id="CAFBQU010000003">
    <property type="protein sequence ID" value="CAB5060149.1"/>
    <property type="molecule type" value="Genomic_DNA"/>
</dbReference>
<organism evidence="3">
    <name type="scientific">freshwater metagenome</name>
    <dbReference type="NCBI Taxonomy" id="449393"/>
    <lineage>
        <taxon>unclassified sequences</taxon>
        <taxon>metagenomes</taxon>
        <taxon>ecological metagenomes</taxon>
    </lineage>
</organism>
<dbReference type="Pfam" id="PF22802">
    <property type="entry name" value="RsiG"/>
    <property type="match status" value="1"/>
</dbReference>
<dbReference type="EMBL" id="CAFBPN010000078">
    <property type="protein sequence ID" value="CAB5026824.1"/>
    <property type="molecule type" value="Genomic_DNA"/>
</dbReference>
<evidence type="ECO:0000313" key="3">
    <source>
        <dbReference type="EMBL" id="CAB5026824.1"/>
    </source>
</evidence>
<accession>A0A6J7RDG5</accession>
<evidence type="ECO:0000256" key="1">
    <source>
        <dbReference type="SAM" id="Coils"/>
    </source>
</evidence>
<dbReference type="InterPro" id="IPR049575">
    <property type="entry name" value="RsiG-like"/>
</dbReference>
<feature type="coiled-coil region" evidence="1">
    <location>
        <begin position="4"/>
        <end position="31"/>
    </location>
</feature>
<reference evidence="3" key="1">
    <citation type="submission" date="2020-05" db="EMBL/GenBank/DDBJ databases">
        <authorList>
            <person name="Chiriac C."/>
            <person name="Salcher M."/>
            <person name="Ghai R."/>
            <person name="Kavagutti S V."/>
        </authorList>
    </citation>
    <scope>NUCLEOTIDE SEQUENCE</scope>
</reference>
<protein>
    <submittedName>
        <fullName evidence="3">Unannotated protein</fullName>
    </submittedName>
</protein>
<evidence type="ECO:0000259" key="2">
    <source>
        <dbReference type="Pfam" id="PF22802"/>
    </source>
</evidence>
<name>A0A6J7RDG5_9ZZZZ</name>
<dbReference type="AlphaFoldDB" id="A0A6J7RDG5"/>
<dbReference type="CDD" id="cd21107">
    <property type="entry name" value="RsiG"/>
    <property type="match status" value="1"/>
</dbReference>
<gene>
    <name evidence="3" type="ORF">UFOPK4098_01207</name>
    <name evidence="4" type="ORF">UFOPK4347_00259</name>
</gene>
<sequence length="158" mass="17419">MNPASLTLQELRSLRTELQNEEDAVSFVRRLAQGRLDVVREEKQKRGAGKSLDARPEQLAAVFGQQQGGGSARPPRDTEVPAHHPRLAELTTLCDTFHFADFAELSLGELDALIVALEAFEMVQSTDRKSLFGQIDELSSELVARYKNGGANINSLLE</sequence>
<feature type="domain" description="RsiG-like" evidence="2">
    <location>
        <begin position="4"/>
        <end position="54"/>
    </location>
</feature>
<keyword evidence="1" id="KW-0175">Coiled coil</keyword>
<dbReference type="InterPro" id="IPR055209">
    <property type="entry name" value="RsiG-like_dom"/>
</dbReference>
<evidence type="ECO:0000313" key="4">
    <source>
        <dbReference type="EMBL" id="CAB5060149.1"/>
    </source>
</evidence>